<accession>A0A0D0ECL6</accession>
<evidence type="ECO:0000256" key="1">
    <source>
        <dbReference type="SAM" id="MobiDB-lite"/>
    </source>
</evidence>
<dbReference type="OrthoDB" id="2538461at2759"/>
<feature type="compositionally biased region" description="Basic residues" evidence="1">
    <location>
        <begin position="285"/>
        <end position="301"/>
    </location>
</feature>
<organism evidence="2 3">
    <name type="scientific">Paxillus rubicundulus Ve08.2h10</name>
    <dbReference type="NCBI Taxonomy" id="930991"/>
    <lineage>
        <taxon>Eukaryota</taxon>
        <taxon>Fungi</taxon>
        <taxon>Dikarya</taxon>
        <taxon>Basidiomycota</taxon>
        <taxon>Agaricomycotina</taxon>
        <taxon>Agaricomycetes</taxon>
        <taxon>Agaricomycetidae</taxon>
        <taxon>Boletales</taxon>
        <taxon>Paxilineae</taxon>
        <taxon>Paxillaceae</taxon>
        <taxon>Paxillus</taxon>
    </lineage>
</organism>
<reference evidence="3" key="2">
    <citation type="submission" date="2015-01" db="EMBL/GenBank/DDBJ databases">
        <title>Evolutionary Origins and Diversification of the Mycorrhizal Mutualists.</title>
        <authorList>
            <consortium name="DOE Joint Genome Institute"/>
            <consortium name="Mycorrhizal Genomics Consortium"/>
            <person name="Kohler A."/>
            <person name="Kuo A."/>
            <person name="Nagy L.G."/>
            <person name="Floudas D."/>
            <person name="Copeland A."/>
            <person name="Barry K.W."/>
            <person name="Cichocki N."/>
            <person name="Veneault-Fourrey C."/>
            <person name="LaButti K."/>
            <person name="Lindquist E.A."/>
            <person name="Lipzen A."/>
            <person name="Lundell T."/>
            <person name="Morin E."/>
            <person name="Murat C."/>
            <person name="Riley R."/>
            <person name="Ohm R."/>
            <person name="Sun H."/>
            <person name="Tunlid A."/>
            <person name="Henrissat B."/>
            <person name="Grigoriev I.V."/>
            <person name="Hibbett D.S."/>
            <person name="Martin F."/>
        </authorList>
    </citation>
    <scope>NUCLEOTIDE SEQUENCE [LARGE SCALE GENOMIC DNA]</scope>
    <source>
        <strain evidence="3">Ve08.2h10</strain>
    </source>
</reference>
<gene>
    <name evidence="2" type="ORF">PAXRUDRAFT_822577</name>
</gene>
<keyword evidence="3" id="KW-1185">Reference proteome</keyword>
<feature type="region of interest" description="Disordered" evidence="1">
    <location>
        <begin position="212"/>
        <end position="247"/>
    </location>
</feature>
<dbReference type="EMBL" id="KN824855">
    <property type="protein sequence ID" value="KIK99585.1"/>
    <property type="molecule type" value="Genomic_DNA"/>
</dbReference>
<dbReference type="Proteomes" id="UP000054538">
    <property type="component" value="Unassembled WGS sequence"/>
</dbReference>
<feature type="compositionally biased region" description="Acidic residues" evidence="1">
    <location>
        <begin position="75"/>
        <end position="85"/>
    </location>
</feature>
<reference evidence="2 3" key="1">
    <citation type="submission" date="2014-04" db="EMBL/GenBank/DDBJ databases">
        <authorList>
            <consortium name="DOE Joint Genome Institute"/>
            <person name="Kuo A."/>
            <person name="Kohler A."/>
            <person name="Jargeat P."/>
            <person name="Nagy L.G."/>
            <person name="Floudas D."/>
            <person name="Copeland A."/>
            <person name="Barry K.W."/>
            <person name="Cichocki N."/>
            <person name="Veneault-Fourrey C."/>
            <person name="LaButti K."/>
            <person name="Lindquist E.A."/>
            <person name="Lipzen A."/>
            <person name="Lundell T."/>
            <person name="Morin E."/>
            <person name="Murat C."/>
            <person name="Sun H."/>
            <person name="Tunlid A."/>
            <person name="Henrissat B."/>
            <person name="Grigoriev I.V."/>
            <person name="Hibbett D.S."/>
            <person name="Martin F."/>
            <person name="Nordberg H.P."/>
            <person name="Cantor M.N."/>
            <person name="Hua S.X."/>
        </authorList>
    </citation>
    <scope>NUCLEOTIDE SEQUENCE [LARGE SCALE GENOMIC DNA]</scope>
    <source>
        <strain evidence="2 3">Ve08.2h10</strain>
    </source>
</reference>
<protein>
    <submittedName>
        <fullName evidence="2">Unplaced genomic scaffold scaffold_33, whole genome shotgun sequence</fullName>
    </submittedName>
</protein>
<feature type="region of interest" description="Disordered" evidence="1">
    <location>
        <begin position="1"/>
        <end position="85"/>
    </location>
</feature>
<evidence type="ECO:0000313" key="3">
    <source>
        <dbReference type="Proteomes" id="UP000054538"/>
    </source>
</evidence>
<name>A0A0D0ECL6_9AGAM</name>
<feature type="region of interest" description="Disordered" evidence="1">
    <location>
        <begin position="264"/>
        <end position="303"/>
    </location>
</feature>
<proteinExistence type="predicted"/>
<dbReference type="HOGENOM" id="CLU_063920_0_0_1"/>
<sequence>MFKRVERKRKKCEEEEDLGLDEDMKAIMGLHDTDSDESDSDPESEGHSEDSSPDGVNADSGREVGMVGRERDDEVSSEEGIDDEPPMSVAEALKNPIYLISLDPTVHGCILCRGKLIKSAGMAAVHKNAIAHKRRFERFKALAVDADQGSNAWDIVKVVQSVPKARRPEPSEILSNRALKRQIKQVAIREKRRRHKDLKVKAIAKKAFKKPLKGDEVDGAPVPSTPVDLLPLQSRSEKSRKKRKTEQETFIDTAVEIPEVTPKPAVTTSAKALSAKRSTVESPKHPHPKGTKKVNRHHNKTHTGIQVRLMVPLNDT</sequence>
<feature type="compositionally biased region" description="Polar residues" evidence="1">
    <location>
        <begin position="266"/>
        <end position="277"/>
    </location>
</feature>
<feature type="compositionally biased region" description="Acidic residues" evidence="1">
    <location>
        <begin position="34"/>
        <end position="43"/>
    </location>
</feature>
<dbReference type="AlphaFoldDB" id="A0A0D0ECL6"/>
<dbReference type="InParanoid" id="A0A0D0ECL6"/>
<feature type="compositionally biased region" description="Basic residues" evidence="1">
    <location>
        <begin position="1"/>
        <end position="10"/>
    </location>
</feature>
<evidence type="ECO:0000313" key="2">
    <source>
        <dbReference type="EMBL" id="KIK99585.1"/>
    </source>
</evidence>
<dbReference type="STRING" id="930991.A0A0D0ECL6"/>